<dbReference type="InterPro" id="IPR029062">
    <property type="entry name" value="Class_I_gatase-like"/>
</dbReference>
<dbReference type="SUPFAM" id="SSF52317">
    <property type="entry name" value="Class I glutamine amidotransferase-like"/>
    <property type="match status" value="1"/>
</dbReference>
<evidence type="ECO:0000313" key="3">
    <source>
        <dbReference type="Proteomes" id="UP000214646"/>
    </source>
</evidence>
<evidence type="ECO:0000259" key="1">
    <source>
        <dbReference type="Pfam" id="PF06283"/>
    </source>
</evidence>
<dbReference type="RefSeq" id="WP_238602791.1">
    <property type="nucleotide sequence ID" value="NZ_NIDE01000010.1"/>
</dbReference>
<evidence type="ECO:0000313" key="2">
    <source>
        <dbReference type="EMBL" id="OWK39344.1"/>
    </source>
</evidence>
<dbReference type="PROSITE" id="PS51318">
    <property type="entry name" value="TAT"/>
    <property type="match status" value="1"/>
</dbReference>
<feature type="domain" description="ThuA-like" evidence="1">
    <location>
        <begin position="57"/>
        <end position="307"/>
    </location>
</feature>
<protein>
    <submittedName>
        <fullName evidence="2">Trehalose utilization protein</fullName>
    </submittedName>
</protein>
<dbReference type="Proteomes" id="UP000214646">
    <property type="component" value="Unassembled WGS sequence"/>
</dbReference>
<proteinExistence type="predicted"/>
<dbReference type="Gene3D" id="3.40.50.880">
    <property type="match status" value="1"/>
</dbReference>
<organism evidence="2 3">
    <name type="scientific">Fimbriiglobus ruber</name>
    <dbReference type="NCBI Taxonomy" id="1908690"/>
    <lineage>
        <taxon>Bacteria</taxon>
        <taxon>Pseudomonadati</taxon>
        <taxon>Planctomycetota</taxon>
        <taxon>Planctomycetia</taxon>
        <taxon>Gemmatales</taxon>
        <taxon>Gemmataceae</taxon>
        <taxon>Fimbriiglobus</taxon>
    </lineage>
</organism>
<accession>A0A225DI28</accession>
<dbReference type="EMBL" id="NIDE01000010">
    <property type="protein sequence ID" value="OWK39344.1"/>
    <property type="molecule type" value="Genomic_DNA"/>
</dbReference>
<dbReference type="InterPro" id="IPR006311">
    <property type="entry name" value="TAT_signal"/>
</dbReference>
<comment type="caution">
    <text evidence="2">The sequence shown here is derived from an EMBL/GenBank/DDBJ whole genome shotgun (WGS) entry which is preliminary data.</text>
</comment>
<dbReference type="AlphaFoldDB" id="A0A225DI28"/>
<dbReference type="Pfam" id="PF06283">
    <property type="entry name" value="ThuA"/>
    <property type="match status" value="1"/>
</dbReference>
<keyword evidence="3" id="KW-1185">Reference proteome</keyword>
<name>A0A225DI28_9BACT</name>
<gene>
    <name evidence="2" type="ORF">FRUB_05907</name>
</gene>
<dbReference type="InterPro" id="IPR029010">
    <property type="entry name" value="ThuA-like"/>
</dbReference>
<sequence length="311" mass="34910">MGKLSATRTRRDFLRASAATAALATAGRAAPAEPVRVVVWDEQQPAQKPTYDNFLGNWIADHLKTRPGLTVQSVNIGDTEKGLSPPVLRDCDVLIWWGHQRQAEITPEVGRAVVERIKEGTLSLVALHSAHWATPFVESMYELARVSTAKTTGQTTGEKVEFTYVDPPRRYTVPKADARPTPFVTQRKFPGGTTKATVHLPLCCFPEYRADGKPSTIRVLKPDHPIARGVPKEFTLPQTEMYNEPFHVPEPDEVVLEERWATGEWFRSGMVWKVGAGRVFYFRPGHETFPVYKEKPVLQILENAVRWLGAK</sequence>
<reference evidence="3" key="1">
    <citation type="submission" date="2017-06" db="EMBL/GenBank/DDBJ databases">
        <title>Genome analysis of Fimbriiglobus ruber SP5, the first member of the order Planctomycetales with confirmed chitinolytic capability.</title>
        <authorList>
            <person name="Ravin N.V."/>
            <person name="Rakitin A.L."/>
            <person name="Ivanova A.A."/>
            <person name="Beletsky A.V."/>
            <person name="Kulichevskaya I.S."/>
            <person name="Mardanov A.V."/>
            <person name="Dedysh S.N."/>
        </authorList>
    </citation>
    <scope>NUCLEOTIDE SEQUENCE [LARGE SCALE GENOMIC DNA]</scope>
    <source>
        <strain evidence="3">SP5</strain>
    </source>
</reference>